<dbReference type="Proteomes" id="UP000095329">
    <property type="component" value="Unassembled WGS sequence"/>
</dbReference>
<dbReference type="NCBIfam" id="TIGR01167">
    <property type="entry name" value="LPXTG_anchor"/>
    <property type="match status" value="1"/>
</dbReference>
<evidence type="ECO:0000256" key="3">
    <source>
        <dbReference type="ARBA" id="ARBA00022729"/>
    </source>
</evidence>
<dbReference type="eggNOG" id="ENOG5033NB7">
    <property type="taxonomic scope" value="Bacteria"/>
</dbReference>
<keyword evidence="1" id="KW-0134">Cell wall</keyword>
<comment type="caution">
    <text evidence="9">The sequence shown here is derived from an EMBL/GenBank/DDBJ whole genome shotgun (WGS) entry which is preliminary data.</text>
</comment>
<feature type="domain" description="Gram-positive cocci surface proteins LPxTG" evidence="8">
    <location>
        <begin position="228"/>
        <end position="264"/>
    </location>
</feature>
<accession>A0A1D3DUA0</accession>
<evidence type="ECO:0000256" key="6">
    <source>
        <dbReference type="SAM" id="Phobius"/>
    </source>
</evidence>
<dbReference type="STRING" id="1306406.J116_016900"/>
<evidence type="ECO:0000313" key="9">
    <source>
        <dbReference type="EMBL" id="OEJ95904.1"/>
    </source>
</evidence>
<dbReference type="InterPro" id="IPR019931">
    <property type="entry name" value="LPXTG_anchor"/>
</dbReference>
<dbReference type="AlphaFoldDB" id="A0A1D3DUA0"/>
<evidence type="ECO:0000256" key="5">
    <source>
        <dbReference type="SAM" id="MobiDB-lite"/>
    </source>
</evidence>
<feature type="compositionally biased region" description="Polar residues" evidence="5">
    <location>
        <begin position="132"/>
        <end position="189"/>
    </location>
</feature>
<feature type="chain" id="PRO_5008914829" evidence="7">
    <location>
        <begin position="28"/>
        <end position="264"/>
    </location>
</feature>
<dbReference type="OrthoDB" id="3404609at2"/>
<keyword evidence="6" id="KW-0472">Membrane</keyword>
<evidence type="ECO:0000256" key="2">
    <source>
        <dbReference type="ARBA" id="ARBA00022525"/>
    </source>
</evidence>
<dbReference type="RefSeq" id="WP_023588259.1">
    <property type="nucleotide sequence ID" value="NZ_ASHX02000001.1"/>
</dbReference>
<sequence>MRTLSKTTGALVAAAACGLMLAPAAHAAGGDTYSPVLRQEVPRVATDEGAPQKGFGNCADIPADQDGWHFVLPGNESHFVKLTVTFEPGGQQVITDFGPPSDKHAYVASAPGAKLTSVVAEVKGGDLKKFNLSHTCPASTTPSENPSGTPSGTPSENPSGTPSENPSGTPSENPSGTPSENPSGTPSENPSGTPSETPGTPAPSETTPGGTAPTAAPSASEGATTGDLAETGSSAPVGALAAAAALLVGGGAFLVMRRRKAQQH</sequence>
<feature type="compositionally biased region" description="Low complexity" evidence="5">
    <location>
        <begin position="190"/>
        <end position="226"/>
    </location>
</feature>
<protein>
    <submittedName>
        <fullName evidence="9">LPXTG cell wall anchor domain-containing protein</fullName>
    </submittedName>
</protein>
<evidence type="ECO:0000256" key="4">
    <source>
        <dbReference type="ARBA" id="ARBA00023088"/>
    </source>
</evidence>
<dbReference type="EMBL" id="ASHX02000001">
    <property type="protein sequence ID" value="OEJ95904.1"/>
    <property type="molecule type" value="Genomic_DNA"/>
</dbReference>
<feature type="region of interest" description="Disordered" evidence="5">
    <location>
        <begin position="130"/>
        <end position="233"/>
    </location>
</feature>
<keyword evidence="3 7" id="KW-0732">Signal</keyword>
<dbReference type="PROSITE" id="PS51257">
    <property type="entry name" value="PROKAR_LIPOPROTEIN"/>
    <property type="match status" value="1"/>
</dbReference>
<evidence type="ECO:0000256" key="7">
    <source>
        <dbReference type="SAM" id="SignalP"/>
    </source>
</evidence>
<evidence type="ECO:0000256" key="1">
    <source>
        <dbReference type="ARBA" id="ARBA00022512"/>
    </source>
</evidence>
<proteinExistence type="predicted"/>
<organism evidence="9 10">
    <name type="scientific">Streptomyces thermolilacinus SPC6</name>
    <dbReference type="NCBI Taxonomy" id="1306406"/>
    <lineage>
        <taxon>Bacteria</taxon>
        <taxon>Bacillati</taxon>
        <taxon>Actinomycetota</taxon>
        <taxon>Actinomycetes</taxon>
        <taxon>Kitasatosporales</taxon>
        <taxon>Streptomycetaceae</taxon>
        <taxon>Streptomyces</taxon>
    </lineage>
</organism>
<feature type="signal peptide" evidence="7">
    <location>
        <begin position="1"/>
        <end position="27"/>
    </location>
</feature>
<gene>
    <name evidence="9" type="ORF">J116_016900</name>
</gene>
<name>A0A1D3DUA0_9ACTN</name>
<keyword evidence="6" id="KW-0812">Transmembrane</keyword>
<evidence type="ECO:0000313" key="10">
    <source>
        <dbReference type="Proteomes" id="UP000095329"/>
    </source>
</evidence>
<reference evidence="9 10" key="1">
    <citation type="journal article" date="2013" name="Genome Announc.">
        <title>Genome Sequence of Streptomyces violaceusniger Strain SPC6, a Halotolerant Streptomycete That Exhibits Rapid Growth and Development.</title>
        <authorList>
            <person name="Chen X."/>
            <person name="Zhang B."/>
            <person name="Zhang W."/>
            <person name="Wu X."/>
            <person name="Zhang M."/>
            <person name="Chen T."/>
            <person name="Liu G."/>
            <person name="Dyson P."/>
        </authorList>
    </citation>
    <scope>NUCLEOTIDE SEQUENCE [LARGE SCALE GENOMIC DNA]</scope>
    <source>
        <strain evidence="9 10">SPC6</strain>
    </source>
</reference>
<keyword evidence="4" id="KW-0572">Peptidoglycan-anchor</keyword>
<keyword evidence="2" id="KW-0964">Secreted</keyword>
<keyword evidence="10" id="KW-1185">Reference proteome</keyword>
<dbReference type="PROSITE" id="PS50847">
    <property type="entry name" value="GRAM_POS_ANCHORING"/>
    <property type="match status" value="1"/>
</dbReference>
<feature type="transmembrane region" description="Helical" evidence="6">
    <location>
        <begin position="237"/>
        <end position="256"/>
    </location>
</feature>
<keyword evidence="6" id="KW-1133">Transmembrane helix</keyword>
<evidence type="ECO:0000259" key="8">
    <source>
        <dbReference type="PROSITE" id="PS50847"/>
    </source>
</evidence>